<feature type="domain" description="NR LBD" evidence="5">
    <location>
        <begin position="41"/>
        <end position="265"/>
    </location>
</feature>
<reference evidence="6" key="1">
    <citation type="submission" date="2025-08" db="UniProtKB">
        <authorList>
            <consortium name="Ensembl"/>
        </authorList>
    </citation>
    <scope>IDENTIFICATION</scope>
</reference>
<evidence type="ECO:0000256" key="3">
    <source>
        <dbReference type="ARBA" id="ARBA00023170"/>
    </source>
</evidence>
<dbReference type="PANTHER" id="PTHR24083">
    <property type="entry name" value="NUCLEAR HORMONE RECEPTOR"/>
    <property type="match status" value="1"/>
</dbReference>
<evidence type="ECO:0000313" key="6">
    <source>
        <dbReference type="Ensembl" id="ENSMCSP00000021845.1"/>
    </source>
</evidence>
<evidence type="ECO:0000256" key="2">
    <source>
        <dbReference type="ARBA" id="ARBA00023163"/>
    </source>
</evidence>
<dbReference type="PROSITE" id="PS51843">
    <property type="entry name" value="NR_LBD"/>
    <property type="match status" value="1"/>
</dbReference>
<keyword evidence="2" id="KW-0804">Transcription</keyword>
<evidence type="ECO:0000259" key="5">
    <source>
        <dbReference type="PROSITE" id="PS51843"/>
    </source>
</evidence>
<keyword evidence="1" id="KW-0805">Transcription regulation</keyword>
<keyword evidence="3" id="KW-0675">Receptor</keyword>
<dbReference type="InterPro" id="IPR001723">
    <property type="entry name" value="Nuclear_hrmn_rcpt"/>
</dbReference>
<dbReference type="InterPro" id="IPR050274">
    <property type="entry name" value="Nuclear_hormone_rcpt_NR2"/>
</dbReference>
<keyword evidence="4" id="KW-0539">Nucleus</keyword>
<name>A0A8C5UEL6_9PASS</name>
<dbReference type="Proteomes" id="UP000694560">
    <property type="component" value="Unplaced"/>
</dbReference>
<reference evidence="6" key="2">
    <citation type="submission" date="2025-09" db="UniProtKB">
        <authorList>
            <consortium name="Ensembl"/>
        </authorList>
    </citation>
    <scope>IDENTIFICATION</scope>
</reference>
<dbReference type="PRINTS" id="PR00398">
    <property type="entry name" value="STRDHORMONER"/>
</dbReference>
<accession>A0A8C5UEL6</accession>
<dbReference type="OrthoDB" id="5873264at2759"/>
<sequence length="265" mass="29932">MSCFRCNGEKHTKTYPASLEGGGGGEREGEITGPWCVLGSEEPGSRSSSGRAHSFLLYLLQPVQRGRMPPTQPISWSVRLDKWGPLNSEPYPTSRFGSQCMQPNNIMGIENICELAARMLFSAVEWARNIPFFPDLQITDQVALLRLTWSGYLSSTLPSALYACGLSDVAHVESLQEKSQCALEEYVRSHLLLRLRLLLRTVLSSVIEQLFFVRLVGVKTPHRTLIRDYVLVCSSFKTAFTCPFNKNMSRRKDKKKKNLKKKKKN</sequence>
<organism evidence="6 7">
    <name type="scientific">Malurus cyaneus samueli</name>
    <dbReference type="NCBI Taxonomy" id="2593467"/>
    <lineage>
        <taxon>Eukaryota</taxon>
        <taxon>Metazoa</taxon>
        <taxon>Chordata</taxon>
        <taxon>Craniata</taxon>
        <taxon>Vertebrata</taxon>
        <taxon>Euteleostomi</taxon>
        <taxon>Archelosauria</taxon>
        <taxon>Archosauria</taxon>
        <taxon>Dinosauria</taxon>
        <taxon>Saurischia</taxon>
        <taxon>Theropoda</taxon>
        <taxon>Coelurosauria</taxon>
        <taxon>Aves</taxon>
        <taxon>Neognathae</taxon>
        <taxon>Neoaves</taxon>
        <taxon>Telluraves</taxon>
        <taxon>Australaves</taxon>
        <taxon>Passeriformes</taxon>
        <taxon>Meliphagoidea</taxon>
        <taxon>Maluridae</taxon>
        <taxon>Malurus</taxon>
    </lineage>
</organism>
<dbReference type="AlphaFoldDB" id="A0A8C5UEL6"/>
<keyword evidence="7" id="KW-1185">Reference proteome</keyword>
<proteinExistence type="predicted"/>
<dbReference type="SUPFAM" id="SSF48508">
    <property type="entry name" value="Nuclear receptor ligand-binding domain"/>
    <property type="match status" value="1"/>
</dbReference>
<dbReference type="InterPro" id="IPR035500">
    <property type="entry name" value="NHR-like_dom_sf"/>
</dbReference>
<protein>
    <recommendedName>
        <fullName evidence="5">NR LBD domain-containing protein</fullName>
    </recommendedName>
</protein>
<evidence type="ECO:0000256" key="1">
    <source>
        <dbReference type="ARBA" id="ARBA00023015"/>
    </source>
</evidence>
<dbReference type="Pfam" id="PF00104">
    <property type="entry name" value="Hormone_recep"/>
    <property type="match status" value="1"/>
</dbReference>
<dbReference type="InterPro" id="IPR000536">
    <property type="entry name" value="Nucl_hrmn_rcpt_lig-bd"/>
</dbReference>
<evidence type="ECO:0000256" key="4">
    <source>
        <dbReference type="ARBA" id="ARBA00023242"/>
    </source>
</evidence>
<dbReference type="Gene3D" id="1.10.565.10">
    <property type="entry name" value="Retinoid X Receptor"/>
    <property type="match status" value="2"/>
</dbReference>
<evidence type="ECO:0000313" key="7">
    <source>
        <dbReference type="Proteomes" id="UP000694560"/>
    </source>
</evidence>
<dbReference type="Ensembl" id="ENSMCST00000022402.1">
    <property type="protein sequence ID" value="ENSMCSP00000021845.1"/>
    <property type="gene ID" value="ENSMCSG00000015254.1"/>
</dbReference>